<dbReference type="RefSeq" id="XP_003652939.1">
    <property type="nucleotide sequence ID" value="XM_003652891.1"/>
</dbReference>
<dbReference type="HOGENOM" id="CLU_2160155_0_0_1"/>
<evidence type="ECO:0000313" key="2">
    <source>
        <dbReference type="Proteomes" id="UP000008181"/>
    </source>
</evidence>
<gene>
    <name evidence="1" type="ORF">THITE_2114795</name>
</gene>
<dbReference type="Gene3D" id="1.25.40.20">
    <property type="entry name" value="Ankyrin repeat-containing domain"/>
    <property type="match status" value="1"/>
</dbReference>
<dbReference type="SUPFAM" id="SSF48403">
    <property type="entry name" value="Ankyrin repeat"/>
    <property type="match status" value="1"/>
</dbReference>
<protein>
    <submittedName>
        <fullName evidence="1">Uncharacterized protein</fullName>
    </submittedName>
</protein>
<sequence>MVPSPFDPYEGGCPELRACVNLLVQNGADVNQADARGNAPLPRLCTAYCFRGNLLPPSESLLWITPVDKSQIVPLLLERGVNPEAKMIPVNRSAEHAGKPAHLAEFPHAAG</sequence>
<evidence type="ECO:0000313" key="1">
    <source>
        <dbReference type="EMBL" id="AEO66603.1"/>
    </source>
</evidence>
<accession>G2R1R1</accession>
<dbReference type="InterPro" id="IPR036770">
    <property type="entry name" value="Ankyrin_rpt-contain_sf"/>
</dbReference>
<dbReference type="GeneID" id="11515197"/>
<name>G2R1R1_THETT</name>
<reference evidence="1 2" key="1">
    <citation type="journal article" date="2011" name="Nat. Biotechnol.">
        <title>Comparative genomic analysis of the thermophilic biomass-degrading fungi Myceliophthora thermophila and Thielavia terrestris.</title>
        <authorList>
            <person name="Berka R.M."/>
            <person name="Grigoriev I.V."/>
            <person name="Otillar R."/>
            <person name="Salamov A."/>
            <person name="Grimwood J."/>
            <person name="Reid I."/>
            <person name="Ishmael N."/>
            <person name="John T."/>
            <person name="Darmond C."/>
            <person name="Moisan M.-C."/>
            <person name="Henrissat B."/>
            <person name="Coutinho P.M."/>
            <person name="Lombard V."/>
            <person name="Natvig D.O."/>
            <person name="Lindquist E."/>
            <person name="Schmutz J."/>
            <person name="Lucas S."/>
            <person name="Harris P."/>
            <person name="Powlowski J."/>
            <person name="Bellemare A."/>
            <person name="Taylor D."/>
            <person name="Butler G."/>
            <person name="de Vries R.P."/>
            <person name="Allijn I.E."/>
            <person name="van den Brink J."/>
            <person name="Ushinsky S."/>
            <person name="Storms R."/>
            <person name="Powell A.J."/>
            <person name="Paulsen I.T."/>
            <person name="Elbourne L.D.H."/>
            <person name="Baker S.E."/>
            <person name="Magnuson J."/>
            <person name="LaBoissiere S."/>
            <person name="Clutterbuck A.J."/>
            <person name="Martinez D."/>
            <person name="Wogulis M."/>
            <person name="de Leon A.L."/>
            <person name="Rey M.W."/>
            <person name="Tsang A."/>
        </authorList>
    </citation>
    <scope>NUCLEOTIDE SEQUENCE [LARGE SCALE GENOMIC DNA]</scope>
    <source>
        <strain evidence="2">ATCC 38088 / NRRL 8126</strain>
    </source>
</reference>
<dbReference type="OrthoDB" id="10070851at2759"/>
<dbReference type="KEGG" id="ttt:THITE_2114795"/>
<proteinExistence type="predicted"/>
<dbReference type="Proteomes" id="UP000008181">
    <property type="component" value="Chromosome 2"/>
</dbReference>
<dbReference type="AlphaFoldDB" id="G2R1R1"/>
<dbReference type="EMBL" id="CP003010">
    <property type="protein sequence ID" value="AEO66603.1"/>
    <property type="molecule type" value="Genomic_DNA"/>
</dbReference>
<keyword evidence="2" id="KW-1185">Reference proteome</keyword>
<organism evidence="1 2">
    <name type="scientific">Thermothielavioides terrestris (strain ATCC 38088 / NRRL 8126)</name>
    <name type="common">Thielavia terrestris</name>
    <dbReference type="NCBI Taxonomy" id="578455"/>
    <lineage>
        <taxon>Eukaryota</taxon>
        <taxon>Fungi</taxon>
        <taxon>Dikarya</taxon>
        <taxon>Ascomycota</taxon>
        <taxon>Pezizomycotina</taxon>
        <taxon>Sordariomycetes</taxon>
        <taxon>Sordariomycetidae</taxon>
        <taxon>Sordariales</taxon>
        <taxon>Chaetomiaceae</taxon>
        <taxon>Thermothielavioides</taxon>
        <taxon>Thermothielavioides terrestris</taxon>
    </lineage>
</organism>